<protein>
    <recommendedName>
        <fullName evidence="1">Kelch-like protein diablo</fullName>
    </recommendedName>
</protein>
<dbReference type="InterPro" id="IPR011705">
    <property type="entry name" value="BACK"/>
</dbReference>
<dbReference type="SUPFAM" id="SSF54695">
    <property type="entry name" value="POZ domain"/>
    <property type="match status" value="1"/>
</dbReference>
<proteinExistence type="predicted"/>
<sequence>MTRCGGGVVAAAARPLNTVQFEHPSHTGALLYGLNTLRSKGLLLDVTLIADGEAFQAHRVVLASCSDYFRAMFTDEMRERCQSEICLNGVSAMGMRCLLEYAYTSRLSLNLANIQDVLSAAAHVQVLTIVEACSNYLQAQLDLDNCVDIATIAETYSLHGLRKRVYAFMCAHLHQFSKINDFQRLTISQLLHLLSCDYPVDCSEAQVLLTVASWLQHNPSDRGSHATALLAALNLSEVPSPILERTSRLSVMEEPLRAALHRHPPPAVPAPPIGLVNSRGLELAVVKVGGFSIAGITNEITYYLPSVGRWRHLTTIPHVEQCNFGTVVLNNELYVIGGCFNQSLQENIHPFGFRYNPQHNKWSTMAPMQRERCRFSLTVVNSRLYAVGGASEVSDVAVEDESPCESYDPNSDTWTPIAGLPGARAQHAAATLDGILYVGGGLEGDHVLDSCQAFDPNTGTWTARASLLTPRADHCAVTYGECLYVCGGWYEDEATNSRVLVDTIDCYNTQTDTWSVVTRVPTPRYHAGMVVMGSKLYIIGGFHSDATFDRATGVIECFDLATSVWSVETAYPQDIWEHVCIPLHIPRCRDDMDVLAINK</sequence>
<dbReference type="SMART" id="SM00225">
    <property type="entry name" value="BTB"/>
    <property type="match status" value="1"/>
</dbReference>
<keyword evidence="7" id="KW-1185">Reference proteome</keyword>
<dbReference type="AlphaFoldDB" id="A0AAV2R4F4"/>
<dbReference type="Pfam" id="PF07707">
    <property type="entry name" value="BACK"/>
    <property type="match status" value="1"/>
</dbReference>
<dbReference type="Pfam" id="PF24681">
    <property type="entry name" value="Kelch_KLHDC2_KLHL20_DRC7"/>
    <property type="match status" value="1"/>
</dbReference>
<dbReference type="InterPro" id="IPR011333">
    <property type="entry name" value="SKP1/BTB/POZ_sf"/>
</dbReference>
<dbReference type="InterPro" id="IPR017096">
    <property type="entry name" value="BTB-kelch_protein"/>
</dbReference>
<evidence type="ECO:0000313" key="7">
    <source>
        <dbReference type="Proteomes" id="UP001497623"/>
    </source>
</evidence>
<keyword evidence="2" id="KW-0880">Kelch repeat</keyword>
<dbReference type="GO" id="GO:0003779">
    <property type="term" value="F:actin binding"/>
    <property type="evidence" value="ECO:0007669"/>
    <property type="project" value="UniProtKB-KW"/>
</dbReference>
<name>A0AAV2R4F4_MEGNR</name>
<comment type="function">
    <text evidence="4">Probable substrate-specific adapter of an E3 ubiquitin-protein ligase complex which mediates the ubiquitination and subsequent proteasomal degradation of target proteins. May have a role in synapse differentiation and growth.</text>
</comment>
<evidence type="ECO:0000256" key="3">
    <source>
        <dbReference type="ARBA" id="ARBA00022737"/>
    </source>
</evidence>
<dbReference type="Pfam" id="PF01344">
    <property type="entry name" value="Kelch_1"/>
    <property type="match status" value="1"/>
</dbReference>
<dbReference type="SUPFAM" id="SSF117281">
    <property type="entry name" value="Kelch motif"/>
    <property type="match status" value="1"/>
</dbReference>
<dbReference type="SMART" id="SM00612">
    <property type="entry name" value="Kelch"/>
    <property type="match status" value="5"/>
</dbReference>
<evidence type="ECO:0000256" key="4">
    <source>
        <dbReference type="ARBA" id="ARBA00043912"/>
    </source>
</evidence>
<dbReference type="InterPro" id="IPR000210">
    <property type="entry name" value="BTB/POZ_dom"/>
</dbReference>
<feature type="domain" description="BTB" evidence="5">
    <location>
        <begin position="44"/>
        <end position="111"/>
    </location>
</feature>
<dbReference type="PROSITE" id="PS50097">
    <property type="entry name" value="BTB"/>
    <property type="match status" value="1"/>
</dbReference>
<dbReference type="Gene3D" id="3.30.710.10">
    <property type="entry name" value="Potassium Channel Kv1.1, Chain A"/>
    <property type="match status" value="1"/>
</dbReference>
<dbReference type="PIRSF" id="PIRSF037037">
    <property type="entry name" value="Kelch-like_protein_gigaxonin"/>
    <property type="match status" value="1"/>
</dbReference>
<organism evidence="6 7">
    <name type="scientific">Meganyctiphanes norvegica</name>
    <name type="common">Northern krill</name>
    <name type="synonym">Thysanopoda norvegica</name>
    <dbReference type="NCBI Taxonomy" id="48144"/>
    <lineage>
        <taxon>Eukaryota</taxon>
        <taxon>Metazoa</taxon>
        <taxon>Ecdysozoa</taxon>
        <taxon>Arthropoda</taxon>
        <taxon>Crustacea</taxon>
        <taxon>Multicrustacea</taxon>
        <taxon>Malacostraca</taxon>
        <taxon>Eumalacostraca</taxon>
        <taxon>Eucarida</taxon>
        <taxon>Euphausiacea</taxon>
        <taxon>Euphausiidae</taxon>
        <taxon>Meganyctiphanes</taxon>
    </lineage>
</organism>
<dbReference type="InterPro" id="IPR015915">
    <property type="entry name" value="Kelch-typ_b-propeller"/>
</dbReference>
<dbReference type="PANTHER" id="PTHR45632:SF3">
    <property type="entry name" value="KELCH-LIKE PROTEIN 32"/>
    <property type="match status" value="1"/>
</dbReference>
<keyword evidence="3" id="KW-0677">Repeat</keyword>
<dbReference type="EMBL" id="CAXKWB010014385">
    <property type="protein sequence ID" value="CAL4110396.1"/>
    <property type="molecule type" value="Genomic_DNA"/>
</dbReference>
<reference evidence="6 7" key="1">
    <citation type="submission" date="2024-05" db="EMBL/GenBank/DDBJ databases">
        <authorList>
            <person name="Wallberg A."/>
        </authorList>
    </citation>
    <scope>NUCLEOTIDE SEQUENCE [LARGE SCALE GENOMIC DNA]</scope>
</reference>
<dbReference type="Gene3D" id="1.25.40.420">
    <property type="match status" value="1"/>
</dbReference>
<dbReference type="Proteomes" id="UP001497623">
    <property type="component" value="Unassembled WGS sequence"/>
</dbReference>
<evidence type="ECO:0000256" key="1">
    <source>
        <dbReference type="ARBA" id="ARBA00013699"/>
    </source>
</evidence>
<dbReference type="SMART" id="SM00875">
    <property type="entry name" value="BACK"/>
    <property type="match status" value="1"/>
</dbReference>
<dbReference type="Gene3D" id="2.120.10.80">
    <property type="entry name" value="Kelch-type beta propeller"/>
    <property type="match status" value="1"/>
</dbReference>
<evidence type="ECO:0000256" key="2">
    <source>
        <dbReference type="ARBA" id="ARBA00022441"/>
    </source>
</evidence>
<evidence type="ECO:0000313" key="6">
    <source>
        <dbReference type="EMBL" id="CAL4110396.1"/>
    </source>
</evidence>
<gene>
    <name evidence="6" type="ORF">MNOR_LOCUS19395</name>
</gene>
<dbReference type="InterPro" id="IPR006652">
    <property type="entry name" value="Kelch_1"/>
</dbReference>
<evidence type="ECO:0000259" key="5">
    <source>
        <dbReference type="PROSITE" id="PS50097"/>
    </source>
</evidence>
<dbReference type="PANTHER" id="PTHR45632">
    <property type="entry name" value="LD33804P"/>
    <property type="match status" value="1"/>
</dbReference>
<comment type="caution">
    <text evidence="6">The sequence shown here is derived from an EMBL/GenBank/DDBJ whole genome shotgun (WGS) entry which is preliminary data.</text>
</comment>
<dbReference type="Pfam" id="PF00651">
    <property type="entry name" value="BTB"/>
    <property type="match status" value="1"/>
</dbReference>
<accession>A0AAV2R4F4</accession>